<dbReference type="GO" id="GO:0005730">
    <property type="term" value="C:nucleolus"/>
    <property type="evidence" value="ECO:0007669"/>
    <property type="project" value="TreeGrafter"/>
</dbReference>
<dbReference type="InterPro" id="IPR012677">
    <property type="entry name" value="Nucleotide-bd_a/b_plait_sf"/>
</dbReference>
<feature type="domain" description="RRM" evidence="7">
    <location>
        <begin position="71"/>
        <end position="161"/>
    </location>
</feature>
<dbReference type="SUPFAM" id="SSF54928">
    <property type="entry name" value="RNA-binding domain, RBD"/>
    <property type="match status" value="3"/>
</dbReference>
<dbReference type="InterPro" id="IPR035979">
    <property type="entry name" value="RBD_domain_sf"/>
</dbReference>
<evidence type="ECO:0000256" key="1">
    <source>
        <dbReference type="ARBA" id="ARBA00004123"/>
    </source>
</evidence>
<dbReference type="GO" id="GO:0003729">
    <property type="term" value="F:mRNA binding"/>
    <property type="evidence" value="ECO:0007669"/>
    <property type="project" value="TreeGrafter"/>
</dbReference>
<dbReference type="InterPro" id="IPR034809">
    <property type="entry name" value="Nop4_RRM4"/>
</dbReference>
<keyword evidence="3 5" id="KW-0694">RNA-binding</keyword>
<dbReference type="AlphaFoldDB" id="A0A2K1QXF5"/>
<feature type="compositionally biased region" description="Basic and acidic residues" evidence="6">
    <location>
        <begin position="691"/>
        <end position="704"/>
    </location>
</feature>
<organism evidence="8 9">
    <name type="scientific">Sphaceloma murrayae</name>
    <dbReference type="NCBI Taxonomy" id="2082308"/>
    <lineage>
        <taxon>Eukaryota</taxon>
        <taxon>Fungi</taxon>
        <taxon>Dikarya</taxon>
        <taxon>Ascomycota</taxon>
        <taxon>Pezizomycotina</taxon>
        <taxon>Dothideomycetes</taxon>
        <taxon>Dothideomycetidae</taxon>
        <taxon>Myriangiales</taxon>
        <taxon>Elsinoaceae</taxon>
        <taxon>Sphaceloma</taxon>
    </lineage>
</organism>
<feature type="compositionally biased region" description="Basic residues" evidence="6">
    <location>
        <begin position="778"/>
        <end position="797"/>
    </location>
</feature>
<evidence type="ECO:0000256" key="2">
    <source>
        <dbReference type="ARBA" id="ARBA00022737"/>
    </source>
</evidence>
<feature type="compositionally biased region" description="Pro residues" evidence="6">
    <location>
        <begin position="35"/>
        <end position="51"/>
    </location>
</feature>
<dbReference type="InterPro" id="IPR051945">
    <property type="entry name" value="RRM_MRD1_RNA_proc_ribogen"/>
</dbReference>
<feature type="domain" description="RRM" evidence="7">
    <location>
        <begin position="534"/>
        <end position="662"/>
    </location>
</feature>
<dbReference type="CDD" id="cd12677">
    <property type="entry name" value="RRM4_Nop4p"/>
    <property type="match status" value="1"/>
</dbReference>
<dbReference type="PANTHER" id="PTHR48039:SF5">
    <property type="entry name" value="RNA-BINDING PROTEIN 28"/>
    <property type="match status" value="1"/>
</dbReference>
<reference evidence="8 9" key="1">
    <citation type="submission" date="2017-06" db="EMBL/GenBank/DDBJ databases">
        <title>Draft genome sequence of a variant of Elsinoe murrayae.</title>
        <authorList>
            <person name="Cheng Q."/>
        </authorList>
    </citation>
    <scope>NUCLEOTIDE SEQUENCE [LARGE SCALE GENOMIC DNA]</scope>
    <source>
        <strain evidence="8 9">CQ-2017a</strain>
    </source>
</reference>
<comment type="subcellular location">
    <subcellularLocation>
        <location evidence="1">Nucleus</location>
    </subcellularLocation>
</comment>
<gene>
    <name evidence="8" type="ORF">CAC42_7694</name>
</gene>
<feature type="region of interest" description="Disordered" evidence="6">
    <location>
        <begin position="294"/>
        <end position="360"/>
    </location>
</feature>
<dbReference type="Pfam" id="PF00076">
    <property type="entry name" value="RRM_1"/>
    <property type="match status" value="3"/>
</dbReference>
<evidence type="ECO:0000256" key="6">
    <source>
        <dbReference type="SAM" id="MobiDB-lite"/>
    </source>
</evidence>
<evidence type="ECO:0000256" key="3">
    <source>
        <dbReference type="ARBA" id="ARBA00022884"/>
    </source>
</evidence>
<dbReference type="PROSITE" id="PS50102">
    <property type="entry name" value="RRM"/>
    <property type="match status" value="4"/>
</dbReference>
<feature type="domain" description="RRM" evidence="7">
    <location>
        <begin position="208"/>
        <end position="286"/>
    </location>
</feature>
<evidence type="ECO:0000256" key="5">
    <source>
        <dbReference type="PROSITE-ProRule" id="PRU00176"/>
    </source>
</evidence>
<evidence type="ECO:0000313" key="9">
    <source>
        <dbReference type="Proteomes" id="UP000243797"/>
    </source>
</evidence>
<protein>
    <recommendedName>
        <fullName evidence="7">RRM domain-containing protein</fullName>
    </recommendedName>
</protein>
<feature type="domain" description="RRM" evidence="7">
    <location>
        <begin position="355"/>
        <end position="461"/>
    </location>
</feature>
<comment type="caution">
    <text evidence="8">The sequence shown here is derived from an EMBL/GenBank/DDBJ whole genome shotgun (WGS) entry which is preliminary data.</text>
</comment>
<feature type="compositionally biased region" description="Low complexity" evidence="6">
    <location>
        <begin position="25"/>
        <end position="34"/>
    </location>
</feature>
<feature type="region of interest" description="Disordered" evidence="6">
    <location>
        <begin position="1"/>
        <end position="72"/>
    </location>
</feature>
<proteinExistence type="predicted"/>
<feature type="compositionally biased region" description="Acidic residues" evidence="6">
    <location>
        <begin position="295"/>
        <end position="352"/>
    </location>
</feature>
<dbReference type="PANTHER" id="PTHR48039">
    <property type="entry name" value="RNA-BINDING MOTIF PROTEIN 14B"/>
    <property type="match status" value="1"/>
</dbReference>
<evidence type="ECO:0000313" key="8">
    <source>
        <dbReference type="EMBL" id="PNS19727.1"/>
    </source>
</evidence>
<feature type="compositionally biased region" description="Polar residues" evidence="6">
    <location>
        <begin position="55"/>
        <end position="67"/>
    </location>
</feature>
<dbReference type="Gene3D" id="3.30.70.330">
    <property type="match status" value="4"/>
</dbReference>
<dbReference type="EMBL" id="NKHZ01000029">
    <property type="protein sequence ID" value="PNS19727.1"/>
    <property type="molecule type" value="Genomic_DNA"/>
</dbReference>
<evidence type="ECO:0000256" key="4">
    <source>
        <dbReference type="ARBA" id="ARBA00023242"/>
    </source>
</evidence>
<dbReference type="InterPro" id="IPR000504">
    <property type="entry name" value="RRM_dom"/>
</dbReference>
<keyword evidence="9" id="KW-1185">Reference proteome</keyword>
<dbReference type="CDD" id="cd12676">
    <property type="entry name" value="RRM3_Nop4p"/>
    <property type="match status" value="1"/>
</dbReference>
<feature type="compositionally biased region" description="Basic and acidic residues" evidence="6">
    <location>
        <begin position="714"/>
        <end position="773"/>
    </location>
</feature>
<dbReference type="Proteomes" id="UP000243797">
    <property type="component" value="Unassembled WGS sequence"/>
</dbReference>
<keyword evidence="2" id="KW-0677">Repeat</keyword>
<name>A0A2K1QXF5_9PEZI</name>
<sequence length="797" mass="89108">MSPPRKKQRQSLSSQAPPINPFKMPSATTASKPSSPSPSPEPASPPEPAVPVPSTDANSSKTTSADTSMRRTLFIRSLPPSTTTENLTALFSASRPIKHATAVLDPATGLCRGYGFVTFADAEDAESARGEFHNFTLKGELGADEAEEGKKRRLRVEVAEMRERKDKVRNAAGEEGQEIKAVGKGKKGRDGKEGTKEERLARDLETGSKVIVRNLPWSVKSGEQLGVHFEKFGKIKGAVVPKKNGGLLQGFGFVTFKSRKAAEKAIKEGNGVEIEGRGVAVDWAVQRDVYKGVKDDEEVDEDKVEIKTEDEDEGVGLSQEEDDSDDGSDEGENDDDEELEDEEDEDDDEEEDRSTTLFVRNLPFTASDEDLEDVFRPFGAVRYARVVMDYATNRPKGTGFVCFYDVANADECLRHAPRHVAPKPDDKSKPTSMSVLQDETLDPTGRYTLEGRVLQVSRAVNKSEANRLTAHGVTQRFNRDKDRRRLYLLQEGSINTKTPLWERLSPMERQLREGSLKQRKLLIESNPSLNLSLTRLSIRNIPRSVTSKDLKQLAREAVVGFAKDVKEGKRDRLSKEELSRGGEEMKEIERQRREMKKGVVKQAKIVFEGREGGKVDEKTGAGRSRGYGFIEYHTHRNALMGLRWLNGHLIDYKALSMVKEGKGKADKEVMEDRKKRLIVEFAIENAQVVQRRKEKEDKARERSKLGNPEPGENGDGRKSGRKGKDGKFGKKDGKFDKRGGKPDRAGSDKKRKRGADDVGNEDKSKRTPDEKLASRARIIQKKRMMRRAKKQGRPFKV</sequence>
<feature type="region of interest" description="Disordered" evidence="6">
    <location>
        <begin position="689"/>
        <end position="797"/>
    </location>
</feature>
<dbReference type="SMART" id="SM00360">
    <property type="entry name" value="RRM"/>
    <property type="match status" value="4"/>
</dbReference>
<keyword evidence="4" id="KW-0539">Nucleus</keyword>
<dbReference type="InterPro" id="IPR034808">
    <property type="entry name" value="Nop4p_RRM3"/>
</dbReference>
<dbReference type="OrthoDB" id="267048at2759"/>
<evidence type="ECO:0000259" key="7">
    <source>
        <dbReference type="PROSITE" id="PS50102"/>
    </source>
</evidence>
<dbReference type="InParanoid" id="A0A2K1QXF5"/>
<dbReference type="FunCoup" id="A0A2K1QXF5">
    <property type="interactions" value="1143"/>
</dbReference>
<dbReference type="FunFam" id="3.30.70.330:FF:000406">
    <property type="entry name" value="Related to Nucleolar protein NOP4"/>
    <property type="match status" value="1"/>
</dbReference>
<dbReference type="STRING" id="2082308.A0A2K1QXF5"/>
<accession>A0A2K1QXF5</accession>